<protein>
    <submittedName>
        <fullName evidence="1">U exon</fullName>
    </submittedName>
</protein>
<dbReference type="Proteomes" id="UP000317189">
    <property type="component" value="Segment"/>
</dbReference>
<evidence type="ECO:0000313" key="1">
    <source>
        <dbReference type="EMBL" id="BBF72843.1"/>
    </source>
</evidence>
<accession>A0A348FKH6</accession>
<name>A0A348FKH6_9ADEN</name>
<dbReference type="RefSeq" id="YP_010790728.1">
    <property type="nucleotide sequence ID" value="NC_075453.1"/>
</dbReference>
<dbReference type="GeneID" id="80528138"/>
<reference evidence="1 2" key="1">
    <citation type="journal article" date="2017" name="Viruses">
        <title>Characterization of a Novel Bat Adenovirus Isolated from Straw-Colored Fruit Bat (Eidolon helvum).</title>
        <authorList>
            <person name="Ogawa H."/>
            <person name="Kajihara M."/>
            <person name="Nao N."/>
            <person name="Shigeno A."/>
            <person name="Fujikura D."/>
            <person name="Hang'ombe B.M."/>
            <person name="Mweene A.S."/>
            <person name="Mutemwa A."/>
            <person name="Squarre D."/>
            <person name="Yamada M."/>
            <person name="Higashi H."/>
            <person name="Sawa H."/>
            <person name="Takada A."/>
        </authorList>
    </citation>
    <scope>NUCLEOTIDE SEQUENCE [LARGE SCALE GENOMIC DNA]</scope>
    <source>
        <strain evidence="1">06-106</strain>
    </source>
</reference>
<dbReference type="KEGG" id="vg:80528138"/>
<proteinExistence type="predicted"/>
<organism evidence="1 2">
    <name type="scientific">Eidolon helvum adenovirus</name>
    <dbReference type="NCBI Taxonomy" id="2039267"/>
    <lineage>
        <taxon>Viruses</taxon>
        <taxon>Varidnaviria</taxon>
        <taxon>Bamfordvirae</taxon>
        <taxon>Preplasmiviricota</taxon>
        <taxon>Polisuviricotina</taxon>
        <taxon>Pharingeaviricetes</taxon>
        <taxon>Rowavirales</taxon>
        <taxon>Adenoviridae</taxon>
        <taxon>Mastadenovirus</taxon>
    </lineage>
</organism>
<keyword evidence="2" id="KW-1185">Reference proteome</keyword>
<sequence length="56" mass="6756">MMILLYNGQKLKHKIGFRDFRKFATKFNLNYQSFEGGVWVEIIGDEKINHIQRLLR</sequence>
<dbReference type="EMBL" id="AP018374">
    <property type="protein sequence ID" value="BBF72843.1"/>
    <property type="molecule type" value="Genomic_DNA"/>
</dbReference>
<evidence type="ECO:0000313" key="2">
    <source>
        <dbReference type="Proteomes" id="UP000317189"/>
    </source>
</evidence>